<feature type="chain" id="PRO_5005329928" evidence="1">
    <location>
        <begin position="22"/>
        <end position="400"/>
    </location>
</feature>
<evidence type="ECO:0000313" key="3">
    <source>
        <dbReference type="WBParaSite" id="SVE_1076800.1"/>
    </source>
</evidence>
<dbReference type="AlphaFoldDB" id="A0A0K0FNR7"/>
<dbReference type="WBParaSite" id="SVE_1076800.1">
    <property type="protein sequence ID" value="SVE_1076800.1"/>
    <property type="gene ID" value="SVE_1076800"/>
</dbReference>
<sequence>MIKNIVIVLITTLYYIKYVKCDNNGTCWYNGKQYNFQYNLPSNKKIYGTPFSCNLIKYLNSFGYLDEKNFVDVSKTPIKGVKVVTAITQDHLSELRPLLKSFNKHFPSEVMIVYDLGLRKRAIRKLRQLKFVEYRKFDFSRYPQHVSTVKTYGFKFLVVSEVLRDYPSVMWADACVRFVKSNFIERINKLVNCYKGKNETHKYNEQLIIEKTKKRMNFSSYTIKRCPNCIPKYQRVEYDKKLYKFNVEHCYKSNVLMHIPTFHGILSSAHEKTLTYIPTDKSKYTPEKELQHGTGLVLFVRTKDTVENIMKWAVLCSLTEECIAPIPWFSCKGYFNNTNTFSKTHVCHRFDQTLLTILLHNSNNYNNQNYITEMYDYAIFKGDKIKTWKEFNLKKMKAYL</sequence>
<organism evidence="2 3">
    <name type="scientific">Strongyloides venezuelensis</name>
    <name type="common">Threadworm</name>
    <dbReference type="NCBI Taxonomy" id="75913"/>
    <lineage>
        <taxon>Eukaryota</taxon>
        <taxon>Metazoa</taxon>
        <taxon>Ecdysozoa</taxon>
        <taxon>Nematoda</taxon>
        <taxon>Chromadorea</taxon>
        <taxon>Rhabditida</taxon>
        <taxon>Tylenchina</taxon>
        <taxon>Panagrolaimomorpha</taxon>
        <taxon>Strongyloidoidea</taxon>
        <taxon>Strongyloididae</taxon>
        <taxon>Strongyloides</taxon>
    </lineage>
</organism>
<evidence type="ECO:0000313" key="2">
    <source>
        <dbReference type="Proteomes" id="UP000035680"/>
    </source>
</evidence>
<reference evidence="2" key="1">
    <citation type="submission" date="2014-07" db="EMBL/GenBank/DDBJ databases">
        <authorList>
            <person name="Martin A.A"/>
            <person name="De Silva N."/>
        </authorList>
    </citation>
    <scope>NUCLEOTIDE SEQUENCE</scope>
</reference>
<name>A0A0K0FNR7_STRVS</name>
<dbReference type="Pfam" id="PF07801">
    <property type="entry name" value="DUF1647"/>
    <property type="match status" value="1"/>
</dbReference>
<keyword evidence="2" id="KW-1185">Reference proteome</keyword>
<protein>
    <submittedName>
        <fullName evidence="3">Fukutin-related protein</fullName>
    </submittedName>
</protein>
<dbReference type="InterPro" id="IPR012444">
    <property type="entry name" value="DUF1647"/>
</dbReference>
<dbReference type="PANTHER" id="PTHR31389:SF4">
    <property type="entry name" value="LD39211P"/>
    <property type="match status" value="1"/>
</dbReference>
<dbReference type="STRING" id="75913.A0A0K0FNR7"/>
<dbReference type="PANTHER" id="PTHR31389">
    <property type="entry name" value="LD39211P"/>
    <property type="match status" value="1"/>
</dbReference>
<keyword evidence="1" id="KW-0732">Signal</keyword>
<proteinExistence type="predicted"/>
<dbReference type="Proteomes" id="UP000035680">
    <property type="component" value="Unassembled WGS sequence"/>
</dbReference>
<accession>A0A0K0FNR7</accession>
<feature type="signal peptide" evidence="1">
    <location>
        <begin position="1"/>
        <end position="21"/>
    </location>
</feature>
<evidence type="ECO:0000256" key="1">
    <source>
        <dbReference type="SAM" id="SignalP"/>
    </source>
</evidence>
<reference evidence="3" key="2">
    <citation type="submission" date="2015-08" db="UniProtKB">
        <authorList>
            <consortium name="WormBaseParasite"/>
        </authorList>
    </citation>
    <scope>IDENTIFICATION</scope>
</reference>